<comment type="catalytic activity">
    <reaction evidence="1">
        <text>ATP + protein L-histidine = ADP + protein N-phospho-L-histidine.</text>
        <dbReference type="EC" id="2.7.13.3"/>
    </reaction>
</comment>
<keyword evidence="18" id="KW-1185">Reference proteome</keyword>
<dbReference type="EMBL" id="JABBXH010000003">
    <property type="protein sequence ID" value="NMP32102.1"/>
    <property type="molecule type" value="Genomic_DNA"/>
</dbReference>
<evidence type="ECO:0000256" key="12">
    <source>
        <dbReference type="PROSITE-ProRule" id="PRU00110"/>
    </source>
</evidence>
<evidence type="ECO:0000259" key="14">
    <source>
        <dbReference type="PROSITE" id="PS50109"/>
    </source>
</evidence>
<keyword evidence="5 13" id="KW-0597">Phosphoprotein</keyword>
<dbReference type="SUPFAM" id="SSF52172">
    <property type="entry name" value="CheY-like"/>
    <property type="match status" value="2"/>
</dbReference>
<dbReference type="GO" id="GO:0000155">
    <property type="term" value="F:phosphorelay sensor kinase activity"/>
    <property type="evidence" value="ECO:0007669"/>
    <property type="project" value="InterPro"/>
</dbReference>
<evidence type="ECO:0000256" key="2">
    <source>
        <dbReference type="ARBA" id="ARBA00004651"/>
    </source>
</evidence>
<evidence type="ECO:0000256" key="8">
    <source>
        <dbReference type="ARBA" id="ARBA00022840"/>
    </source>
</evidence>
<dbReference type="Proteomes" id="UP000568664">
    <property type="component" value="Unassembled WGS sequence"/>
</dbReference>
<evidence type="ECO:0000256" key="1">
    <source>
        <dbReference type="ARBA" id="ARBA00000085"/>
    </source>
</evidence>
<dbReference type="InterPro" id="IPR003661">
    <property type="entry name" value="HisK_dim/P_dom"/>
</dbReference>
<keyword evidence="9" id="KW-1133">Transmembrane helix</keyword>
<dbReference type="CDD" id="cd17546">
    <property type="entry name" value="REC_hyHK_CKI1_RcsC-like"/>
    <property type="match status" value="1"/>
</dbReference>
<dbReference type="PANTHER" id="PTHR45339:SF1">
    <property type="entry name" value="HYBRID SIGNAL TRANSDUCTION HISTIDINE KINASE J"/>
    <property type="match status" value="1"/>
</dbReference>
<dbReference type="FunFam" id="3.30.565.10:FF:000010">
    <property type="entry name" value="Sensor histidine kinase RcsC"/>
    <property type="match status" value="1"/>
</dbReference>
<sequence length="753" mass="84500">MTTIEANKGQVSVLFVDDERAILAAIKRLTRNIPARFYFSNSPIEALELIVKEKLDIIISDMRMPEMDGITFLSHVAENYPETIRIMLTGNAESDVVMSAINKGRIWSFIEKPWDPEQLILTIKQAIQTRNLMRSRVNHLYQELEQAKQLADSGSKEKSNFLAVMSHEIRTPMNAMLGSMELLSSTNLDEPQRALISNALTAGESLSTLVNDILDFSKIEAGKLQLKPAELNTIELVDYLHSLFIERVKEKGIGLMFCISPKLSAQLFLDDQRVKQILINLIANAIKFTLEGGVEISVYGNENLIHFEVKDTGIGIKNEDISKLFNKFVQADSSYKRQFEGTGLGLAITKQLVELMGGEVRVGSTEGKGSTFLVAIPHEYYSRPIIDSELARPKQLTCYNFSRYSEASLKKQLHLWGCEVNFVQEKSQPTKIVVYEEENNLATKQECVQFDRFWTDSYSALLSFVFGQGAPLNAELNLGEYTCIGAGEHILVVEDSLPNQLVIRTMLERVGYKVDIANNGKEAIKAVDDFDYQLVLMDLSMPVMDGAQACRIIRSKSDKFAKLPIWAMTANVTKDDMQHCFEAGMNEFIEKPINRDVLLFKIHEFFKLTRHNNVSECGDLNTSKSAVSNTYTKRVEEVEVLNHDVTNQLKIDVGDDIFIKVIDLFIKETDRRIVVIKQAALEDDIQQIEKEAHAIKSSASSVGAIALGDLARLLELSCQQNNAHELPELVAGVSKLAFSSLSSLKQKYLLDSA</sequence>
<dbReference type="GO" id="GO:0005524">
    <property type="term" value="F:ATP binding"/>
    <property type="evidence" value="ECO:0007669"/>
    <property type="project" value="UniProtKB-KW"/>
</dbReference>
<evidence type="ECO:0000256" key="13">
    <source>
        <dbReference type="PROSITE-ProRule" id="PRU00169"/>
    </source>
</evidence>
<comment type="caution">
    <text evidence="17">The sequence shown here is derived from an EMBL/GenBank/DDBJ whole genome shotgun (WGS) entry which is preliminary data.</text>
</comment>
<evidence type="ECO:0000256" key="6">
    <source>
        <dbReference type="ARBA" id="ARBA00022692"/>
    </source>
</evidence>
<dbReference type="SUPFAM" id="SSF47384">
    <property type="entry name" value="Homodimeric domain of signal transducing histidine kinase"/>
    <property type="match status" value="1"/>
</dbReference>
<dbReference type="Gene3D" id="1.20.120.160">
    <property type="entry name" value="HPT domain"/>
    <property type="match status" value="1"/>
</dbReference>
<dbReference type="InterPro" id="IPR011006">
    <property type="entry name" value="CheY-like_superfamily"/>
</dbReference>
<keyword evidence="6" id="KW-0812">Transmembrane</keyword>
<dbReference type="Gene3D" id="3.30.565.10">
    <property type="entry name" value="Histidine kinase-like ATPase, C-terminal domain"/>
    <property type="match status" value="1"/>
</dbReference>
<keyword evidence="7" id="KW-0547">Nucleotide-binding</keyword>
<dbReference type="PROSITE" id="PS50109">
    <property type="entry name" value="HIS_KIN"/>
    <property type="match status" value="1"/>
</dbReference>
<name>A0A7Y0Q7N7_9GAMM</name>
<dbReference type="SMART" id="SM00448">
    <property type="entry name" value="REC"/>
    <property type="match status" value="2"/>
</dbReference>
<evidence type="ECO:0000256" key="11">
    <source>
        <dbReference type="ARBA" id="ARBA00023136"/>
    </source>
</evidence>
<feature type="modified residue" description="Phosphohistidine" evidence="12">
    <location>
        <position position="693"/>
    </location>
</feature>
<dbReference type="InterPro" id="IPR003594">
    <property type="entry name" value="HATPase_dom"/>
</dbReference>
<evidence type="ECO:0000256" key="5">
    <source>
        <dbReference type="ARBA" id="ARBA00022553"/>
    </source>
</evidence>
<dbReference type="PRINTS" id="PR00344">
    <property type="entry name" value="BCTRLSENSOR"/>
</dbReference>
<evidence type="ECO:0000256" key="9">
    <source>
        <dbReference type="ARBA" id="ARBA00022989"/>
    </source>
</evidence>
<dbReference type="InterPro" id="IPR036097">
    <property type="entry name" value="HisK_dim/P_sf"/>
</dbReference>
<dbReference type="SMART" id="SM00073">
    <property type="entry name" value="HPT"/>
    <property type="match status" value="1"/>
</dbReference>
<feature type="modified residue" description="4-aspartylphosphate" evidence="13">
    <location>
        <position position="538"/>
    </location>
</feature>
<feature type="domain" description="HPt" evidence="16">
    <location>
        <begin position="654"/>
        <end position="751"/>
    </location>
</feature>
<dbReference type="GO" id="GO:0005886">
    <property type="term" value="C:plasma membrane"/>
    <property type="evidence" value="ECO:0007669"/>
    <property type="project" value="UniProtKB-SubCell"/>
</dbReference>
<dbReference type="PROSITE" id="PS50110">
    <property type="entry name" value="RESPONSE_REGULATORY"/>
    <property type="match status" value="2"/>
</dbReference>
<feature type="domain" description="Response regulatory" evidence="15">
    <location>
        <begin position="489"/>
        <end position="606"/>
    </location>
</feature>
<dbReference type="AlphaFoldDB" id="A0A7Y0Q7N7"/>
<dbReference type="SUPFAM" id="SSF55874">
    <property type="entry name" value="ATPase domain of HSP90 chaperone/DNA topoisomerase II/histidine kinase"/>
    <property type="match status" value="1"/>
</dbReference>
<dbReference type="InterPro" id="IPR008207">
    <property type="entry name" value="Sig_transdc_His_kin_Hpt_dom"/>
</dbReference>
<proteinExistence type="predicted"/>
<dbReference type="PROSITE" id="PS50894">
    <property type="entry name" value="HPT"/>
    <property type="match status" value="1"/>
</dbReference>
<evidence type="ECO:0000259" key="16">
    <source>
        <dbReference type="PROSITE" id="PS50894"/>
    </source>
</evidence>
<dbReference type="SMART" id="SM00387">
    <property type="entry name" value="HATPase_c"/>
    <property type="match status" value="1"/>
</dbReference>
<organism evidence="17 18">
    <name type="scientific">Thalassotalea algicola</name>
    <dbReference type="NCBI Taxonomy" id="2716224"/>
    <lineage>
        <taxon>Bacteria</taxon>
        <taxon>Pseudomonadati</taxon>
        <taxon>Pseudomonadota</taxon>
        <taxon>Gammaproteobacteria</taxon>
        <taxon>Alteromonadales</taxon>
        <taxon>Colwelliaceae</taxon>
        <taxon>Thalassotalea</taxon>
    </lineage>
</organism>
<dbReference type="InterPro" id="IPR005467">
    <property type="entry name" value="His_kinase_dom"/>
</dbReference>
<feature type="modified residue" description="4-aspartylphosphate" evidence="13">
    <location>
        <position position="61"/>
    </location>
</feature>
<dbReference type="SMART" id="SM00388">
    <property type="entry name" value="HisKA"/>
    <property type="match status" value="1"/>
</dbReference>
<dbReference type="Gene3D" id="3.40.50.2300">
    <property type="match status" value="2"/>
</dbReference>
<dbReference type="InterPro" id="IPR001789">
    <property type="entry name" value="Sig_transdc_resp-reg_receiver"/>
</dbReference>
<dbReference type="RefSeq" id="WP_169075421.1">
    <property type="nucleotide sequence ID" value="NZ_JABBXH010000003.1"/>
</dbReference>
<dbReference type="Gene3D" id="1.10.287.130">
    <property type="match status" value="1"/>
</dbReference>
<protein>
    <recommendedName>
        <fullName evidence="3">histidine kinase</fullName>
        <ecNumber evidence="3">2.7.13.3</ecNumber>
    </recommendedName>
</protein>
<evidence type="ECO:0000256" key="10">
    <source>
        <dbReference type="ARBA" id="ARBA00023012"/>
    </source>
</evidence>
<dbReference type="CDD" id="cd17569">
    <property type="entry name" value="REC_HupR-like"/>
    <property type="match status" value="1"/>
</dbReference>
<evidence type="ECO:0000256" key="3">
    <source>
        <dbReference type="ARBA" id="ARBA00012438"/>
    </source>
</evidence>
<keyword evidence="10" id="KW-0902">Two-component regulatory system</keyword>
<dbReference type="CDD" id="cd16922">
    <property type="entry name" value="HATPase_EvgS-ArcB-TorS-like"/>
    <property type="match status" value="1"/>
</dbReference>
<keyword evidence="8" id="KW-0067">ATP-binding</keyword>
<evidence type="ECO:0000256" key="7">
    <source>
        <dbReference type="ARBA" id="ARBA00022741"/>
    </source>
</evidence>
<evidence type="ECO:0000256" key="4">
    <source>
        <dbReference type="ARBA" id="ARBA00022475"/>
    </source>
</evidence>
<feature type="domain" description="Response regulatory" evidence="15">
    <location>
        <begin position="12"/>
        <end position="127"/>
    </location>
</feature>
<dbReference type="InterPro" id="IPR004358">
    <property type="entry name" value="Sig_transdc_His_kin-like_C"/>
</dbReference>
<keyword evidence="11" id="KW-0472">Membrane</keyword>
<accession>A0A7Y0Q7N7</accession>
<dbReference type="PANTHER" id="PTHR45339">
    <property type="entry name" value="HYBRID SIGNAL TRANSDUCTION HISTIDINE KINASE J"/>
    <property type="match status" value="1"/>
</dbReference>
<dbReference type="Pfam" id="PF02518">
    <property type="entry name" value="HATPase_c"/>
    <property type="match status" value="1"/>
</dbReference>
<dbReference type="InterPro" id="IPR036641">
    <property type="entry name" value="HPT_dom_sf"/>
</dbReference>
<dbReference type="Pfam" id="PF00072">
    <property type="entry name" value="Response_reg"/>
    <property type="match status" value="2"/>
</dbReference>
<evidence type="ECO:0000313" key="17">
    <source>
        <dbReference type="EMBL" id="NMP32102.1"/>
    </source>
</evidence>
<evidence type="ECO:0000259" key="15">
    <source>
        <dbReference type="PROSITE" id="PS50110"/>
    </source>
</evidence>
<comment type="subcellular location">
    <subcellularLocation>
        <location evidence="2">Cell membrane</location>
        <topology evidence="2">Multi-pass membrane protein</topology>
    </subcellularLocation>
</comment>
<dbReference type="SUPFAM" id="SSF47226">
    <property type="entry name" value="Histidine-containing phosphotransfer domain, HPT domain"/>
    <property type="match status" value="1"/>
</dbReference>
<reference evidence="17 18" key="1">
    <citation type="submission" date="2020-04" db="EMBL/GenBank/DDBJ databases">
        <title>Thalassotalea sp. M1531, isolated from the surface of marine red alga.</title>
        <authorList>
            <person name="Pang L."/>
            <person name="Lu D.-C."/>
        </authorList>
    </citation>
    <scope>NUCLEOTIDE SEQUENCE [LARGE SCALE GENOMIC DNA]</scope>
    <source>
        <strain evidence="17 18">M1531</strain>
    </source>
</reference>
<keyword evidence="4" id="KW-1003">Cell membrane</keyword>
<dbReference type="Pfam" id="PF00512">
    <property type="entry name" value="HisKA"/>
    <property type="match status" value="1"/>
</dbReference>
<dbReference type="Pfam" id="PF01627">
    <property type="entry name" value="Hpt"/>
    <property type="match status" value="1"/>
</dbReference>
<gene>
    <name evidence="17" type="ORF">HII17_11030</name>
</gene>
<dbReference type="EC" id="2.7.13.3" evidence="3"/>
<dbReference type="InterPro" id="IPR036890">
    <property type="entry name" value="HATPase_C_sf"/>
</dbReference>
<evidence type="ECO:0000313" key="18">
    <source>
        <dbReference type="Proteomes" id="UP000568664"/>
    </source>
</evidence>
<dbReference type="CDD" id="cd00082">
    <property type="entry name" value="HisKA"/>
    <property type="match status" value="1"/>
</dbReference>
<feature type="domain" description="Histidine kinase" evidence="14">
    <location>
        <begin position="164"/>
        <end position="380"/>
    </location>
</feature>